<keyword evidence="3" id="KW-1185">Reference proteome</keyword>
<evidence type="ECO:0000313" key="2">
    <source>
        <dbReference type="EnsemblMetazoa" id="GAUT039013-PA"/>
    </source>
</evidence>
<organism evidence="2 3">
    <name type="scientific">Glossina austeni</name>
    <name type="common">Savannah tsetse fly</name>
    <dbReference type="NCBI Taxonomy" id="7395"/>
    <lineage>
        <taxon>Eukaryota</taxon>
        <taxon>Metazoa</taxon>
        <taxon>Ecdysozoa</taxon>
        <taxon>Arthropoda</taxon>
        <taxon>Hexapoda</taxon>
        <taxon>Insecta</taxon>
        <taxon>Pterygota</taxon>
        <taxon>Neoptera</taxon>
        <taxon>Endopterygota</taxon>
        <taxon>Diptera</taxon>
        <taxon>Brachycera</taxon>
        <taxon>Muscomorpha</taxon>
        <taxon>Hippoboscoidea</taxon>
        <taxon>Glossinidae</taxon>
        <taxon>Glossina</taxon>
    </lineage>
</organism>
<keyword evidence="1" id="KW-0732">Signal</keyword>
<dbReference type="AlphaFoldDB" id="A0A1A9VJ35"/>
<accession>A0A1A9VJ35</accession>
<evidence type="ECO:0000313" key="3">
    <source>
        <dbReference type="Proteomes" id="UP000078200"/>
    </source>
</evidence>
<feature type="signal peptide" evidence="1">
    <location>
        <begin position="1"/>
        <end position="18"/>
    </location>
</feature>
<evidence type="ECO:0000256" key="1">
    <source>
        <dbReference type="SAM" id="SignalP"/>
    </source>
</evidence>
<feature type="chain" id="PRO_5008399428" evidence="1">
    <location>
        <begin position="19"/>
        <end position="141"/>
    </location>
</feature>
<protein>
    <submittedName>
        <fullName evidence="2">Uncharacterized protein</fullName>
    </submittedName>
</protein>
<reference evidence="2" key="1">
    <citation type="submission" date="2020-05" db="UniProtKB">
        <authorList>
            <consortium name="EnsemblMetazoa"/>
        </authorList>
    </citation>
    <scope>IDENTIFICATION</scope>
    <source>
        <strain evidence="2">TTRI</strain>
    </source>
</reference>
<name>A0A1A9VJ35_GLOAU</name>
<sequence length="141" mass="15056">MTFGALLVSLLAQGVTYGFGIHGGSTTGSDSIPILGDGKVNSMPPGASISLLSLVLRRSFKDRLLNEPPVVVAVPRRSKKGLTAEAVGRRARTIESTTEFESVCWGGGGSNDKLILQLIAILLRPDELFAQKRHFEVNPVI</sequence>
<proteinExistence type="predicted"/>
<dbReference type="VEuPathDB" id="VectorBase:GAUT039013"/>
<dbReference type="Proteomes" id="UP000078200">
    <property type="component" value="Unassembled WGS sequence"/>
</dbReference>
<dbReference type="EnsemblMetazoa" id="GAUT039013-RA">
    <property type="protein sequence ID" value="GAUT039013-PA"/>
    <property type="gene ID" value="GAUT039013"/>
</dbReference>